<dbReference type="InterPro" id="IPR023582">
    <property type="entry name" value="Impact"/>
</dbReference>
<reference evidence="4 5" key="1">
    <citation type="submission" date="2016-11" db="EMBL/GenBank/DDBJ databases">
        <title>Study of marine rhodopsin-containing bacteria.</title>
        <authorList>
            <person name="Yoshizawa S."/>
            <person name="Kumagai Y."/>
            <person name="Kogure K."/>
        </authorList>
    </citation>
    <scope>NUCLEOTIDE SEQUENCE [LARGE SCALE GENOMIC DNA]</scope>
    <source>
        <strain evidence="4 5">SG-29</strain>
    </source>
</reference>
<organism evidence="4 5">
    <name type="scientific">Rubricoccus marinus</name>
    <dbReference type="NCBI Taxonomy" id="716817"/>
    <lineage>
        <taxon>Bacteria</taxon>
        <taxon>Pseudomonadati</taxon>
        <taxon>Rhodothermota</taxon>
        <taxon>Rhodothermia</taxon>
        <taxon>Rhodothermales</taxon>
        <taxon>Rubricoccaceae</taxon>
        <taxon>Rubricoccus</taxon>
    </lineage>
</organism>
<feature type="domain" description="Impact N-terminal" evidence="3">
    <location>
        <begin position="20"/>
        <end position="125"/>
    </location>
</feature>
<feature type="region of interest" description="Disordered" evidence="2">
    <location>
        <begin position="1"/>
        <end position="23"/>
    </location>
</feature>
<dbReference type="Gene3D" id="3.30.230.30">
    <property type="entry name" value="Impact, N-terminal domain"/>
    <property type="match status" value="1"/>
</dbReference>
<dbReference type="PANTHER" id="PTHR16301:SF20">
    <property type="entry name" value="IMPACT FAMILY MEMBER YIGZ"/>
    <property type="match status" value="1"/>
</dbReference>
<evidence type="ECO:0000313" key="4">
    <source>
        <dbReference type="EMBL" id="OZC02748.1"/>
    </source>
</evidence>
<dbReference type="FunCoup" id="A0A259TYT8">
    <property type="interactions" value="63"/>
</dbReference>
<comment type="similarity">
    <text evidence="1">Belongs to the IMPACT family.</text>
</comment>
<comment type="caution">
    <text evidence="4">The sequence shown here is derived from an EMBL/GenBank/DDBJ whole genome shotgun (WGS) entry which is preliminary data.</text>
</comment>
<dbReference type="PANTHER" id="PTHR16301">
    <property type="entry name" value="IMPACT-RELATED"/>
    <property type="match status" value="1"/>
</dbReference>
<gene>
    <name evidence="4" type="ORF">BSZ36_07040</name>
</gene>
<dbReference type="InterPro" id="IPR020569">
    <property type="entry name" value="UPF0029_Impact_CS"/>
</dbReference>
<accession>A0A259TYT8</accession>
<protein>
    <recommendedName>
        <fullName evidence="3">Impact N-terminal domain-containing protein</fullName>
    </recommendedName>
</protein>
<dbReference type="Pfam" id="PF01205">
    <property type="entry name" value="Impact_N"/>
    <property type="match status" value="1"/>
</dbReference>
<evidence type="ECO:0000256" key="1">
    <source>
        <dbReference type="ARBA" id="ARBA00007665"/>
    </source>
</evidence>
<proteinExistence type="inferred from homology"/>
<evidence type="ECO:0000256" key="2">
    <source>
        <dbReference type="SAM" id="MobiDB-lite"/>
    </source>
</evidence>
<evidence type="ECO:0000313" key="5">
    <source>
        <dbReference type="Proteomes" id="UP000216446"/>
    </source>
</evidence>
<dbReference type="InterPro" id="IPR020568">
    <property type="entry name" value="Ribosomal_Su5_D2-typ_SF"/>
</dbReference>
<dbReference type="RefSeq" id="WP_094547303.1">
    <property type="nucleotide sequence ID" value="NZ_MQWB01000001.1"/>
</dbReference>
<dbReference type="GO" id="GO:0005737">
    <property type="term" value="C:cytoplasm"/>
    <property type="evidence" value="ECO:0007669"/>
    <property type="project" value="TreeGrafter"/>
</dbReference>
<dbReference type="OrthoDB" id="9813771at2"/>
<dbReference type="InterPro" id="IPR036956">
    <property type="entry name" value="Impact_N_sf"/>
</dbReference>
<evidence type="ECO:0000259" key="3">
    <source>
        <dbReference type="Pfam" id="PF01205"/>
    </source>
</evidence>
<dbReference type="AlphaFoldDB" id="A0A259TYT8"/>
<keyword evidence="5" id="KW-1185">Reference proteome</keyword>
<dbReference type="InParanoid" id="A0A259TYT8"/>
<dbReference type="EMBL" id="MQWB01000001">
    <property type="protein sequence ID" value="OZC02748.1"/>
    <property type="molecule type" value="Genomic_DNA"/>
</dbReference>
<sequence length="206" mass="22027">MADTYRTLRSATEAEPPKSKGSRFIGYAAPAASEEEALAAVETMRKREHAARHWCWAYRLGEAGETWRANDDGEPNGTGGRPILQEIEGRGLTNTVVVVTRYYGGTKLGAGGLARAYGEAAALALETAAAERLIRRVTIRVPVTLHFAFDDTSAAMRTAQAFDAEIADQVYSASGGALVLAVRRSEAGPLAAQFIEATAGRGRVER</sequence>
<dbReference type="GO" id="GO:0006446">
    <property type="term" value="P:regulation of translational initiation"/>
    <property type="evidence" value="ECO:0007669"/>
    <property type="project" value="TreeGrafter"/>
</dbReference>
<dbReference type="Proteomes" id="UP000216446">
    <property type="component" value="Unassembled WGS sequence"/>
</dbReference>
<dbReference type="InterPro" id="IPR001498">
    <property type="entry name" value="Impact_N"/>
</dbReference>
<name>A0A259TYT8_9BACT</name>
<dbReference type="SUPFAM" id="SSF54211">
    <property type="entry name" value="Ribosomal protein S5 domain 2-like"/>
    <property type="match status" value="1"/>
</dbReference>
<dbReference type="PROSITE" id="PS00910">
    <property type="entry name" value="UPF0029"/>
    <property type="match status" value="1"/>
</dbReference>